<gene>
    <name evidence="2" type="ORF">DCAR_021413</name>
</gene>
<name>A0A161ZTN2_DAUCS</name>
<dbReference type="InterPro" id="IPR001810">
    <property type="entry name" value="F-box_dom"/>
</dbReference>
<dbReference type="EMBL" id="LNRQ01000006">
    <property type="protein sequence ID" value="KZM91222.1"/>
    <property type="molecule type" value="Genomic_DNA"/>
</dbReference>
<dbReference type="Pfam" id="PF00646">
    <property type="entry name" value="F-box"/>
    <property type="match status" value="1"/>
</dbReference>
<proteinExistence type="predicted"/>
<dbReference type="SUPFAM" id="SSF81383">
    <property type="entry name" value="F-box domain"/>
    <property type="match status" value="1"/>
</dbReference>
<organism evidence="2">
    <name type="scientific">Daucus carota subsp. sativus</name>
    <name type="common">Carrot</name>
    <dbReference type="NCBI Taxonomy" id="79200"/>
    <lineage>
        <taxon>Eukaryota</taxon>
        <taxon>Viridiplantae</taxon>
        <taxon>Streptophyta</taxon>
        <taxon>Embryophyta</taxon>
        <taxon>Tracheophyta</taxon>
        <taxon>Spermatophyta</taxon>
        <taxon>Magnoliopsida</taxon>
        <taxon>eudicotyledons</taxon>
        <taxon>Gunneridae</taxon>
        <taxon>Pentapetalae</taxon>
        <taxon>asterids</taxon>
        <taxon>campanulids</taxon>
        <taxon>Apiales</taxon>
        <taxon>Apiaceae</taxon>
        <taxon>Apioideae</taxon>
        <taxon>Scandiceae</taxon>
        <taxon>Daucinae</taxon>
        <taxon>Daucus</taxon>
        <taxon>Daucus sect. Daucus</taxon>
    </lineage>
</organism>
<sequence length="205" mass="23207">MYLLQQPSHLARSADLSSEVLQPADLLREILVKLPSKTVFGFTLVSSYWNKTITDPELTCLLKVPRNPSAIFHRRLVLQENDDVVKYIHIPLEGVTRGGRVRVRRSPYVSTRVVQIMIKKVEPTKLLTTWLESCSSKEPRSCGIFQVLAEKPQLHKVEIYPRNGQLLVICKNWALGCCRGIISSSSEAPATRNRRHPVQDHISGT</sequence>
<protein>
    <recommendedName>
        <fullName evidence="1">F-box domain-containing protein</fullName>
    </recommendedName>
</protein>
<dbReference type="AlphaFoldDB" id="A0A161ZTN2"/>
<evidence type="ECO:0000259" key="1">
    <source>
        <dbReference type="Pfam" id="PF00646"/>
    </source>
</evidence>
<reference evidence="2" key="1">
    <citation type="journal article" date="2016" name="Nat. Genet.">
        <title>A high-quality carrot genome assembly provides new insights into carotenoid accumulation and asterid genome evolution.</title>
        <authorList>
            <person name="Iorizzo M."/>
            <person name="Ellison S."/>
            <person name="Senalik D."/>
            <person name="Zeng P."/>
            <person name="Satapoomin P."/>
            <person name="Huang J."/>
            <person name="Bowman M."/>
            <person name="Iovene M."/>
            <person name="Sanseverino W."/>
            <person name="Cavagnaro P."/>
            <person name="Yildiz M."/>
            <person name="Macko-Podgorni A."/>
            <person name="Moranska E."/>
            <person name="Grzebelus E."/>
            <person name="Grzebelus D."/>
            <person name="Ashrafi H."/>
            <person name="Zheng Z."/>
            <person name="Cheng S."/>
            <person name="Spooner D."/>
            <person name="Van Deynze A."/>
            <person name="Simon P."/>
        </authorList>
    </citation>
    <scope>NUCLEOTIDE SEQUENCE [LARGE SCALE GENOMIC DNA]</scope>
    <source>
        <tissue evidence="2">Leaf</tissue>
    </source>
</reference>
<comment type="caution">
    <text evidence="2">The sequence shown here is derived from an EMBL/GenBank/DDBJ whole genome shotgun (WGS) entry which is preliminary data.</text>
</comment>
<dbReference type="Gramene" id="KZM91222">
    <property type="protein sequence ID" value="KZM91222"/>
    <property type="gene ID" value="DCAR_021413"/>
</dbReference>
<evidence type="ECO:0000313" key="2">
    <source>
        <dbReference type="EMBL" id="KZM91222.1"/>
    </source>
</evidence>
<accession>A0A161ZTN2</accession>
<dbReference type="InterPro" id="IPR036047">
    <property type="entry name" value="F-box-like_dom_sf"/>
</dbReference>
<feature type="domain" description="F-box" evidence="1">
    <location>
        <begin position="23"/>
        <end position="59"/>
    </location>
</feature>